<dbReference type="RefSeq" id="WP_157599352.1">
    <property type="nucleotide sequence ID" value="NZ_BJYZ01000027.1"/>
</dbReference>
<evidence type="ECO:0000313" key="1">
    <source>
        <dbReference type="EMBL" id="GEO41277.1"/>
    </source>
</evidence>
<proteinExistence type="predicted"/>
<protein>
    <submittedName>
        <fullName evidence="1">Uncharacterized protein</fullName>
    </submittedName>
</protein>
<dbReference type="AlphaFoldDB" id="A0A512DXS1"/>
<dbReference type="EMBL" id="BJYZ01000027">
    <property type="protein sequence ID" value="GEO41277.1"/>
    <property type="molecule type" value="Genomic_DNA"/>
</dbReference>
<name>A0A512DXS1_9PROT</name>
<evidence type="ECO:0000313" key="2">
    <source>
        <dbReference type="Proteomes" id="UP000321523"/>
    </source>
</evidence>
<dbReference type="Proteomes" id="UP000321523">
    <property type="component" value="Unassembled WGS sequence"/>
</dbReference>
<sequence>MDAFAAHSAMSKRALDSDRIRCGLRDILLGPAELYEALRARGGIHAPSVMAVHI</sequence>
<reference evidence="1 2" key="1">
    <citation type="submission" date="2019-07" db="EMBL/GenBank/DDBJ databases">
        <title>Whole genome shotgun sequence of Skermanella aerolata NBRC 106429.</title>
        <authorList>
            <person name="Hosoyama A."/>
            <person name="Uohara A."/>
            <person name="Ohji S."/>
            <person name="Ichikawa N."/>
        </authorList>
    </citation>
    <scope>NUCLEOTIDE SEQUENCE [LARGE SCALE GENOMIC DNA]</scope>
    <source>
        <strain evidence="1 2">NBRC 106429</strain>
    </source>
</reference>
<organism evidence="1 2">
    <name type="scientific">Skermanella aerolata</name>
    <dbReference type="NCBI Taxonomy" id="393310"/>
    <lineage>
        <taxon>Bacteria</taxon>
        <taxon>Pseudomonadati</taxon>
        <taxon>Pseudomonadota</taxon>
        <taxon>Alphaproteobacteria</taxon>
        <taxon>Rhodospirillales</taxon>
        <taxon>Azospirillaceae</taxon>
        <taxon>Skermanella</taxon>
    </lineage>
</organism>
<accession>A0A512DXS1</accession>
<comment type="caution">
    <text evidence="1">The sequence shown here is derived from an EMBL/GenBank/DDBJ whole genome shotgun (WGS) entry which is preliminary data.</text>
</comment>
<keyword evidence="2" id="KW-1185">Reference proteome</keyword>
<gene>
    <name evidence="1" type="ORF">SAE02_54250</name>
</gene>